<evidence type="ECO:0000256" key="3">
    <source>
        <dbReference type="ARBA" id="ARBA00022729"/>
    </source>
</evidence>
<evidence type="ECO:0000256" key="1">
    <source>
        <dbReference type="ARBA" id="ARBA00008520"/>
    </source>
</evidence>
<keyword evidence="2" id="KW-0813">Transport</keyword>
<dbReference type="SUPFAM" id="SSF53850">
    <property type="entry name" value="Periplasmic binding protein-like II"/>
    <property type="match status" value="1"/>
</dbReference>
<evidence type="ECO:0000313" key="6">
    <source>
        <dbReference type="Proteomes" id="UP001415169"/>
    </source>
</evidence>
<dbReference type="PANTHER" id="PTHR30061:SF50">
    <property type="entry name" value="MALTOSE_MALTODEXTRIN-BINDING PERIPLASMIC PROTEIN"/>
    <property type="match status" value="1"/>
</dbReference>
<accession>A0ABP7ZKY1</accession>
<reference evidence="5" key="1">
    <citation type="journal article" date="2014" name="Int. J. Syst. Evol. Microbiol.">
        <title>Complete genome of a new Firmicutes species belonging to the dominant human colonic microbiota ('Ruminococcus bicirculans') reveals two chromosomes and a selective capacity to utilize plant glucans.</title>
        <authorList>
            <consortium name="NISC Comparative Sequencing Program"/>
            <person name="Wegmann U."/>
            <person name="Louis P."/>
            <person name="Goesmann A."/>
            <person name="Henrissat B."/>
            <person name="Duncan S.H."/>
            <person name="Flint H.J."/>
        </authorList>
    </citation>
    <scope>NUCLEOTIDE SEQUENCE</scope>
    <source>
        <strain evidence="5">JCM 17590</strain>
    </source>
</reference>
<evidence type="ECO:0000256" key="4">
    <source>
        <dbReference type="SAM" id="SignalP"/>
    </source>
</evidence>
<proteinExistence type="inferred from homology"/>
<feature type="signal peptide" evidence="4">
    <location>
        <begin position="1"/>
        <end position="21"/>
    </location>
</feature>
<evidence type="ECO:0000256" key="2">
    <source>
        <dbReference type="ARBA" id="ARBA00022448"/>
    </source>
</evidence>
<keyword evidence="3 4" id="KW-0732">Signal</keyword>
<comment type="similarity">
    <text evidence="1">Belongs to the bacterial solute-binding protein 1 family.</text>
</comment>
<gene>
    <name evidence="5" type="ORF">GCM10022286_20840</name>
</gene>
<dbReference type="PANTHER" id="PTHR30061">
    <property type="entry name" value="MALTOSE-BINDING PERIPLASMIC PROTEIN"/>
    <property type="match status" value="1"/>
</dbReference>
<dbReference type="Pfam" id="PF01547">
    <property type="entry name" value="SBP_bac_1"/>
    <property type="match status" value="1"/>
</dbReference>
<dbReference type="Gene3D" id="3.40.190.10">
    <property type="entry name" value="Periplasmic binding protein-like II"/>
    <property type="match status" value="2"/>
</dbReference>
<dbReference type="Proteomes" id="UP001415169">
    <property type="component" value="Unassembled WGS sequence"/>
</dbReference>
<sequence>MVAAAILAMGALALTACSSGAGSVKDAPLASAGAKKLSGTVTFWHAYSADSPEVSTLEKTIIPGFEKLHPGVTVKDVAVPYDDLHQKLVTAVAGDQLPDLVRADIAWVPELANLGVLEQLDTDMPDFTKLSQGTYPGSLATNKWKGHYYGLPLDTNTRVELYNQQTLDKAGISSAPKTLDELVADGPKLKAAGSYAFADNGAGGWNVLPFIWSQGGDITNPDYTKASGYMDSDATVKAVQYFVDLYKKGYLPNIVMGGTGGLSTSDGLAKGNYATILDGPWMYPIFQSQYPNFKLQAAQVPSGSAGSISVVGGEDVVLTKSSKNKDAAAEFMRYLLSPDAQLAMAKVGQMPVLSDLDSQLTSINAYYAPFATQLKTAKPRPVTPAWSQIDTILQDEIRSAMKGDKTVKQALTEAAQKSDPLLAKYAG</sequence>
<protein>
    <submittedName>
        <fullName evidence="5">Sugar ABC transporter substrate-binding protein</fullName>
    </submittedName>
</protein>
<name>A0ABP7ZKY1_9MICO</name>
<organism evidence="5 6">
    <name type="scientific">Gryllotalpicola daejeonensis</name>
    <dbReference type="NCBI Taxonomy" id="993087"/>
    <lineage>
        <taxon>Bacteria</taxon>
        <taxon>Bacillati</taxon>
        <taxon>Actinomycetota</taxon>
        <taxon>Actinomycetes</taxon>
        <taxon>Micrococcales</taxon>
        <taxon>Microbacteriaceae</taxon>
        <taxon>Gryllotalpicola</taxon>
    </lineage>
</organism>
<keyword evidence="6" id="KW-1185">Reference proteome</keyword>
<evidence type="ECO:0000313" key="5">
    <source>
        <dbReference type="EMBL" id="GAA4162180.1"/>
    </source>
</evidence>
<dbReference type="EMBL" id="BAABBV010000001">
    <property type="protein sequence ID" value="GAA4162180.1"/>
    <property type="molecule type" value="Genomic_DNA"/>
</dbReference>
<reference evidence="5" key="2">
    <citation type="submission" date="2023-12" db="EMBL/GenBank/DDBJ databases">
        <authorList>
            <person name="Sun Q."/>
            <person name="Inoue M."/>
        </authorList>
    </citation>
    <scope>NUCLEOTIDE SEQUENCE</scope>
    <source>
        <strain evidence="5">JCM 17590</strain>
    </source>
</reference>
<feature type="chain" id="PRO_5046298336" evidence="4">
    <location>
        <begin position="22"/>
        <end position="427"/>
    </location>
</feature>
<dbReference type="InterPro" id="IPR006059">
    <property type="entry name" value="SBP"/>
</dbReference>
<comment type="caution">
    <text evidence="5">The sequence shown here is derived from an EMBL/GenBank/DDBJ whole genome shotgun (WGS) entry which is preliminary data.</text>
</comment>